<accession>A0A376UC92</accession>
<proteinExistence type="predicted"/>
<name>A0A376UC92_ECOLX</name>
<dbReference type="Proteomes" id="UP000254079">
    <property type="component" value="Unassembled WGS sequence"/>
</dbReference>
<protein>
    <submittedName>
        <fullName evidence="1">Integrase from prophage</fullName>
    </submittedName>
</protein>
<evidence type="ECO:0000313" key="2">
    <source>
        <dbReference type="Proteomes" id="UP000254079"/>
    </source>
</evidence>
<dbReference type="AlphaFoldDB" id="A0A376UC92"/>
<sequence length="96" mass="11243">MGRPRKNKKDNVLPPRVRSNGYSYVWKPEGSTRSIGLGRVRKTSVAKVWQNYELEKAKLHNIMTVANYGTCLWTPLHLQNWPPEPKKIIDNIRRRC</sequence>
<organism evidence="1 2">
    <name type="scientific">Escherichia coli</name>
    <dbReference type="NCBI Taxonomy" id="562"/>
    <lineage>
        <taxon>Bacteria</taxon>
        <taxon>Pseudomonadati</taxon>
        <taxon>Pseudomonadota</taxon>
        <taxon>Gammaproteobacteria</taxon>
        <taxon>Enterobacterales</taxon>
        <taxon>Enterobacteriaceae</taxon>
        <taxon>Escherichia</taxon>
    </lineage>
</organism>
<gene>
    <name evidence="1" type="ORF">NCTC8622_06159</name>
</gene>
<dbReference type="Gene3D" id="3.30.160.60">
    <property type="entry name" value="Classic Zinc Finger"/>
    <property type="match status" value="1"/>
</dbReference>
<reference evidence="1 2" key="1">
    <citation type="submission" date="2018-06" db="EMBL/GenBank/DDBJ databases">
        <authorList>
            <consortium name="Pathogen Informatics"/>
            <person name="Doyle S."/>
        </authorList>
    </citation>
    <scope>NUCLEOTIDE SEQUENCE [LARGE SCALE GENOMIC DNA]</scope>
    <source>
        <strain evidence="1 2">NCTC8622</strain>
    </source>
</reference>
<dbReference type="EMBL" id="UGCP01000002">
    <property type="protein sequence ID" value="STI87009.1"/>
    <property type="molecule type" value="Genomic_DNA"/>
</dbReference>
<evidence type="ECO:0000313" key="1">
    <source>
        <dbReference type="EMBL" id="STI87009.1"/>
    </source>
</evidence>